<dbReference type="EC" id="3.6.1.9" evidence="3"/>
<dbReference type="HAMAP" id="MF_00528">
    <property type="entry name" value="Maf"/>
    <property type="match status" value="1"/>
</dbReference>
<evidence type="ECO:0000256" key="3">
    <source>
        <dbReference type="HAMAP-Rule" id="MF_00528"/>
    </source>
</evidence>
<dbReference type="GO" id="GO:0036218">
    <property type="term" value="F:dTTP diphosphatase activity"/>
    <property type="evidence" value="ECO:0007669"/>
    <property type="project" value="RHEA"/>
</dbReference>
<dbReference type="GO" id="GO:0009117">
    <property type="term" value="P:nucleotide metabolic process"/>
    <property type="evidence" value="ECO:0007669"/>
    <property type="project" value="UniProtKB-KW"/>
</dbReference>
<feature type="site" description="Important for substrate specificity" evidence="3">
    <location>
        <position position="92"/>
    </location>
</feature>
<dbReference type="NCBIfam" id="TIGR00172">
    <property type="entry name" value="maf"/>
    <property type="match status" value="1"/>
</dbReference>
<comment type="caution">
    <text evidence="3">Lacks conserved residue(s) required for the propagation of feature annotation.</text>
</comment>
<comment type="caution">
    <text evidence="4">The sequence shown here is derived from an EMBL/GenBank/DDBJ whole genome shotgun (WGS) entry which is preliminary data.</text>
</comment>
<organism evidence="4 5">
    <name type="scientific">Paenibacillus sambharensis</name>
    <dbReference type="NCBI Taxonomy" id="1803190"/>
    <lineage>
        <taxon>Bacteria</taxon>
        <taxon>Bacillati</taxon>
        <taxon>Bacillota</taxon>
        <taxon>Bacilli</taxon>
        <taxon>Bacillales</taxon>
        <taxon>Paenibacillaceae</taxon>
        <taxon>Paenibacillus</taxon>
    </lineage>
</organism>
<comment type="similarity">
    <text evidence="3">Belongs to the Maf family. YhdE subfamily.</text>
</comment>
<comment type="catalytic activity">
    <reaction evidence="3">
        <text>UTP + H2O = UMP + diphosphate + H(+)</text>
        <dbReference type="Rhea" id="RHEA:29395"/>
        <dbReference type="ChEBI" id="CHEBI:15377"/>
        <dbReference type="ChEBI" id="CHEBI:15378"/>
        <dbReference type="ChEBI" id="CHEBI:33019"/>
        <dbReference type="ChEBI" id="CHEBI:46398"/>
        <dbReference type="ChEBI" id="CHEBI:57865"/>
        <dbReference type="EC" id="3.6.1.9"/>
    </reaction>
</comment>
<dbReference type="GO" id="GO:0005737">
    <property type="term" value="C:cytoplasm"/>
    <property type="evidence" value="ECO:0007669"/>
    <property type="project" value="UniProtKB-SubCell"/>
</dbReference>
<dbReference type="Gene3D" id="3.90.950.10">
    <property type="match status" value="1"/>
</dbReference>
<reference evidence="4 5" key="1">
    <citation type="submission" date="2018-06" db="EMBL/GenBank/DDBJ databases">
        <title>Paenibacillus imtechensis sp. nov.</title>
        <authorList>
            <person name="Pinnaka A.K."/>
            <person name="Singh H."/>
            <person name="Kaur M."/>
        </authorList>
    </citation>
    <scope>NUCLEOTIDE SEQUENCE [LARGE SCALE GENOMIC DNA]</scope>
    <source>
        <strain evidence="4 5">SMB1</strain>
    </source>
</reference>
<gene>
    <name evidence="4" type="primary">maf</name>
    <name evidence="4" type="ORF">DNH61_19365</name>
</gene>
<dbReference type="GO" id="GO:0036221">
    <property type="term" value="F:UTP diphosphatase activity"/>
    <property type="evidence" value="ECO:0007669"/>
    <property type="project" value="RHEA"/>
</dbReference>
<name>A0A2W1LGH9_9BACL</name>
<comment type="catalytic activity">
    <reaction evidence="3">
        <text>dTTP + H2O = dTMP + diphosphate + H(+)</text>
        <dbReference type="Rhea" id="RHEA:28534"/>
        <dbReference type="ChEBI" id="CHEBI:15377"/>
        <dbReference type="ChEBI" id="CHEBI:15378"/>
        <dbReference type="ChEBI" id="CHEBI:33019"/>
        <dbReference type="ChEBI" id="CHEBI:37568"/>
        <dbReference type="ChEBI" id="CHEBI:63528"/>
        <dbReference type="EC" id="3.6.1.9"/>
    </reaction>
</comment>
<feature type="active site" description="Proton acceptor" evidence="3">
    <location>
        <position position="91"/>
    </location>
</feature>
<feature type="site" description="Important for substrate specificity" evidence="3">
    <location>
        <position position="176"/>
    </location>
</feature>
<accession>A0A2W1LGH9</accession>
<keyword evidence="5" id="KW-1185">Reference proteome</keyword>
<comment type="subcellular location">
    <subcellularLocation>
        <location evidence="3">Cytoplasm</location>
    </subcellularLocation>
</comment>
<feature type="site" description="Important for substrate specificity" evidence="3">
    <location>
        <position position="25"/>
    </location>
</feature>
<dbReference type="InterPro" id="IPR029001">
    <property type="entry name" value="ITPase-like_fam"/>
</dbReference>
<dbReference type="Pfam" id="PF02545">
    <property type="entry name" value="Maf"/>
    <property type="match status" value="1"/>
</dbReference>
<dbReference type="SUPFAM" id="SSF52972">
    <property type="entry name" value="ITPase-like"/>
    <property type="match status" value="1"/>
</dbReference>
<dbReference type="PANTHER" id="PTHR43213">
    <property type="entry name" value="BIFUNCTIONAL DTTP/UTP PYROPHOSPHATASE/METHYLTRANSFERASE PROTEIN-RELATED"/>
    <property type="match status" value="1"/>
</dbReference>
<dbReference type="AlphaFoldDB" id="A0A2W1LGH9"/>
<dbReference type="OrthoDB" id="9807767at2"/>
<dbReference type="CDD" id="cd00555">
    <property type="entry name" value="Maf"/>
    <property type="match status" value="1"/>
</dbReference>
<evidence type="ECO:0000313" key="5">
    <source>
        <dbReference type="Proteomes" id="UP000249522"/>
    </source>
</evidence>
<keyword evidence="2 3" id="KW-0378">Hydrolase</keyword>
<dbReference type="PIRSF" id="PIRSF006305">
    <property type="entry name" value="Maf"/>
    <property type="match status" value="1"/>
</dbReference>
<proteinExistence type="inferred from homology"/>
<comment type="function">
    <text evidence="3">Nucleoside triphosphate pyrophosphatase that hydrolyzes dTTP and UTP. May have a dual role in cell division arrest and in preventing the incorporation of modified nucleotides into cellular nucleic acids.</text>
</comment>
<protein>
    <recommendedName>
        <fullName evidence="3">dTTP/UTP pyrophosphatase</fullName>
        <shortName evidence="3">dTTPase/UTPase</shortName>
        <ecNumber evidence="3">3.6.1.9</ecNumber>
    </recommendedName>
    <alternativeName>
        <fullName evidence="3">Nucleoside triphosphate pyrophosphatase</fullName>
    </alternativeName>
    <alternativeName>
        <fullName evidence="3">Nucleotide pyrophosphatase</fullName>
        <shortName evidence="3">Nucleotide PPase</shortName>
    </alternativeName>
</protein>
<keyword evidence="3" id="KW-0546">Nucleotide metabolism</keyword>
<sequence length="213" mass="22851">MIVNSAYTPSDKMPERVVLASASPRRRLLMDSLGLRIPVEIVASDADETTPDEWLPAKVVEQLAVRKAEAVRGRILSEGGMQPSAVIVGADTIVVLNGDKLGKPADAEEAAAMLNRLQGKPHEVFTGVALIDLHSGRMRAESRVTRVHMKPLDAARIERYIASGEPKDKAGSYGIQGLGAVLVDRIEGCYFNVVGLPVSLLAELLADFGVETI</sequence>
<dbReference type="EMBL" id="QKRB01000054">
    <property type="protein sequence ID" value="PZD94115.1"/>
    <property type="molecule type" value="Genomic_DNA"/>
</dbReference>
<dbReference type="PANTHER" id="PTHR43213:SF5">
    <property type="entry name" value="BIFUNCTIONAL DTTP_UTP PYROPHOSPHATASE_METHYLTRANSFERASE PROTEIN-RELATED"/>
    <property type="match status" value="1"/>
</dbReference>
<keyword evidence="3" id="KW-0963">Cytoplasm</keyword>
<evidence type="ECO:0000256" key="1">
    <source>
        <dbReference type="ARBA" id="ARBA00001968"/>
    </source>
</evidence>
<dbReference type="InterPro" id="IPR003697">
    <property type="entry name" value="Maf-like"/>
</dbReference>
<comment type="cofactor">
    <cofactor evidence="1 3">
        <name>a divalent metal cation</name>
        <dbReference type="ChEBI" id="CHEBI:60240"/>
    </cofactor>
</comment>
<evidence type="ECO:0000313" key="4">
    <source>
        <dbReference type="EMBL" id="PZD94115.1"/>
    </source>
</evidence>
<dbReference type="Proteomes" id="UP000249522">
    <property type="component" value="Unassembled WGS sequence"/>
</dbReference>
<evidence type="ECO:0000256" key="2">
    <source>
        <dbReference type="ARBA" id="ARBA00022801"/>
    </source>
</evidence>